<dbReference type="InterPro" id="IPR024747">
    <property type="entry name" value="Pyridox_Oxase-rel"/>
</dbReference>
<evidence type="ECO:0000313" key="3">
    <source>
        <dbReference type="Proteomes" id="UP000600365"/>
    </source>
</evidence>
<accession>A0A917Y365</accession>
<sequence length="170" mass="18704">MPTDEQPADERSADERSTDERPAGERSADERSTDEQLAVELIGRTDYGRVATSIRALPFLGFARHIVVDARVLLRMPRNCGYHHACAGSVVAYGTDNLSSARPGESLWSVQIVGHCEPVEPTAAERELFGPAPRFVDGEPFEPVYLGIDPQFSTVHSTDGGLERQFQHIL</sequence>
<keyword evidence="3" id="KW-1185">Reference proteome</keyword>
<feature type="compositionally biased region" description="Basic and acidic residues" evidence="1">
    <location>
        <begin position="8"/>
        <end position="34"/>
    </location>
</feature>
<evidence type="ECO:0000313" key="2">
    <source>
        <dbReference type="EMBL" id="GGN65856.1"/>
    </source>
</evidence>
<protein>
    <recommendedName>
        <fullName evidence="4">Pyridoxamine 5'-phosphate oxidase family protein</fullName>
    </recommendedName>
</protein>
<evidence type="ECO:0000256" key="1">
    <source>
        <dbReference type="SAM" id="MobiDB-lite"/>
    </source>
</evidence>
<gene>
    <name evidence="2" type="ORF">GCM10011579_036830</name>
</gene>
<feature type="region of interest" description="Disordered" evidence="1">
    <location>
        <begin position="1"/>
        <end position="34"/>
    </location>
</feature>
<dbReference type="AlphaFoldDB" id="A0A917Y365"/>
<reference evidence="2 3" key="1">
    <citation type="journal article" date="2014" name="Int. J. Syst. Evol. Microbiol.">
        <title>Complete genome sequence of Corynebacterium casei LMG S-19264T (=DSM 44701T), isolated from a smear-ripened cheese.</title>
        <authorList>
            <consortium name="US DOE Joint Genome Institute (JGI-PGF)"/>
            <person name="Walter F."/>
            <person name="Albersmeier A."/>
            <person name="Kalinowski J."/>
            <person name="Ruckert C."/>
        </authorList>
    </citation>
    <scope>NUCLEOTIDE SEQUENCE [LARGE SCALE GENOMIC DNA]</scope>
    <source>
        <strain evidence="2 3">CGMCC 4.7111</strain>
    </source>
</reference>
<comment type="caution">
    <text evidence="2">The sequence shown here is derived from an EMBL/GenBank/DDBJ whole genome shotgun (WGS) entry which is preliminary data.</text>
</comment>
<evidence type="ECO:0008006" key="4">
    <source>
        <dbReference type="Google" id="ProtNLM"/>
    </source>
</evidence>
<dbReference type="Gene3D" id="2.30.110.10">
    <property type="entry name" value="Electron Transport, Fmn-binding Protein, Chain A"/>
    <property type="match status" value="1"/>
</dbReference>
<dbReference type="RefSeq" id="WP_189187075.1">
    <property type="nucleotide sequence ID" value="NZ_BMMM01000006.1"/>
</dbReference>
<dbReference type="InterPro" id="IPR012349">
    <property type="entry name" value="Split_barrel_FMN-bd"/>
</dbReference>
<organism evidence="2 3">
    <name type="scientific">Streptomyces albiflavescens</name>
    <dbReference type="NCBI Taxonomy" id="1623582"/>
    <lineage>
        <taxon>Bacteria</taxon>
        <taxon>Bacillati</taxon>
        <taxon>Actinomycetota</taxon>
        <taxon>Actinomycetes</taxon>
        <taxon>Kitasatosporales</taxon>
        <taxon>Streptomycetaceae</taxon>
        <taxon>Streptomyces</taxon>
    </lineage>
</organism>
<name>A0A917Y365_9ACTN</name>
<proteinExistence type="predicted"/>
<dbReference type="EMBL" id="BMMM01000006">
    <property type="protein sequence ID" value="GGN65856.1"/>
    <property type="molecule type" value="Genomic_DNA"/>
</dbReference>
<dbReference type="Proteomes" id="UP000600365">
    <property type="component" value="Unassembled WGS sequence"/>
</dbReference>
<dbReference type="Pfam" id="PF12900">
    <property type="entry name" value="Pyridox_ox_2"/>
    <property type="match status" value="1"/>
</dbReference>